<dbReference type="AlphaFoldDB" id="A0A7X6ME55"/>
<proteinExistence type="predicted"/>
<dbReference type="RefSeq" id="WP_061079139.1">
    <property type="nucleotide sequence ID" value="NZ_JAAXPG010000015.1"/>
</dbReference>
<keyword evidence="3" id="KW-1185">Reference proteome</keyword>
<keyword evidence="1" id="KW-1133">Transmembrane helix</keyword>
<evidence type="ECO:0000313" key="3">
    <source>
        <dbReference type="Proteomes" id="UP000553209"/>
    </source>
</evidence>
<feature type="transmembrane region" description="Helical" evidence="1">
    <location>
        <begin position="41"/>
        <end position="64"/>
    </location>
</feature>
<evidence type="ECO:0000313" key="2">
    <source>
        <dbReference type="EMBL" id="NKY99275.1"/>
    </source>
</evidence>
<dbReference type="EMBL" id="JAAXPG010000015">
    <property type="protein sequence ID" value="NKY99275.1"/>
    <property type="molecule type" value="Genomic_DNA"/>
</dbReference>
<dbReference type="Proteomes" id="UP000553209">
    <property type="component" value="Unassembled WGS sequence"/>
</dbReference>
<comment type="caution">
    <text evidence="2">The sequence shown here is derived from an EMBL/GenBank/DDBJ whole genome shotgun (WGS) entry which is preliminary data.</text>
</comment>
<gene>
    <name evidence="2" type="ORF">HGB44_16625</name>
</gene>
<accession>A0A7X6ME55</accession>
<organism evidence="2 3">
    <name type="scientific">Nocardiopsis alborubida</name>
    <dbReference type="NCBI Taxonomy" id="146802"/>
    <lineage>
        <taxon>Bacteria</taxon>
        <taxon>Bacillati</taxon>
        <taxon>Actinomycetota</taxon>
        <taxon>Actinomycetes</taxon>
        <taxon>Streptosporangiales</taxon>
        <taxon>Nocardiopsidaceae</taxon>
        <taxon>Nocardiopsis</taxon>
    </lineage>
</organism>
<keyword evidence="1" id="KW-0812">Transmembrane</keyword>
<name>A0A7X6ME55_9ACTN</name>
<sequence length="73" mass="7535">MAYVACLVAGLVMLVLGAQGGIRLLVDHGDAGVLHQVPGGFAVWFACYAAMTLLGTVLAGWGAARARRSGHIR</sequence>
<keyword evidence="1" id="KW-0472">Membrane</keyword>
<evidence type="ECO:0000256" key="1">
    <source>
        <dbReference type="SAM" id="Phobius"/>
    </source>
</evidence>
<reference evidence="2 3" key="1">
    <citation type="submission" date="2020-04" db="EMBL/GenBank/DDBJ databases">
        <title>MicrobeNet Type strains.</title>
        <authorList>
            <person name="Nicholson A.C."/>
        </authorList>
    </citation>
    <scope>NUCLEOTIDE SEQUENCE [LARGE SCALE GENOMIC DNA]</scope>
    <source>
        <strain evidence="2 3">ATCC 23612</strain>
    </source>
</reference>
<protein>
    <submittedName>
        <fullName evidence="2">Uncharacterized protein</fullName>
    </submittedName>
</protein>